<feature type="region of interest" description="Disordered" evidence="1">
    <location>
        <begin position="1"/>
        <end position="102"/>
    </location>
</feature>
<feature type="compositionally biased region" description="Polar residues" evidence="1">
    <location>
        <begin position="65"/>
        <end position="74"/>
    </location>
</feature>
<protein>
    <submittedName>
        <fullName evidence="2">Uncharacterized protein</fullName>
    </submittedName>
</protein>
<gene>
    <name evidence="2" type="ORF">SKAU_G00252200</name>
</gene>
<feature type="compositionally biased region" description="Polar residues" evidence="1">
    <location>
        <begin position="8"/>
        <end position="26"/>
    </location>
</feature>
<dbReference type="Proteomes" id="UP001152622">
    <property type="component" value="Chromosome 9"/>
</dbReference>
<dbReference type="AlphaFoldDB" id="A0A9Q1IRZ3"/>
<evidence type="ECO:0000313" key="2">
    <source>
        <dbReference type="EMBL" id="KAJ8350090.1"/>
    </source>
</evidence>
<dbReference type="EMBL" id="JAINUF010000009">
    <property type="protein sequence ID" value="KAJ8350090.1"/>
    <property type="molecule type" value="Genomic_DNA"/>
</dbReference>
<evidence type="ECO:0000313" key="3">
    <source>
        <dbReference type="Proteomes" id="UP001152622"/>
    </source>
</evidence>
<proteinExistence type="predicted"/>
<name>A0A9Q1IRZ3_SYNKA</name>
<keyword evidence="3" id="KW-1185">Reference proteome</keyword>
<dbReference type="OrthoDB" id="9928592at2759"/>
<comment type="caution">
    <text evidence="2">The sequence shown here is derived from an EMBL/GenBank/DDBJ whole genome shotgun (WGS) entry which is preliminary data.</text>
</comment>
<accession>A0A9Q1IRZ3</accession>
<feature type="compositionally biased region" description="Polar residues" evidence="1">
    <location>
        <begin position="93"/>
        <end position="102"/>
    </location>
</feature>
<reference evidence="2" key="1">
    <citation type="journal article" date="2023" name="Science">
        <title>Genome structures resolve the early diversification of teleost fishes.</title>
        <authorList>
            <person name="Parey E."/>
            <person name="Louis A."/>
            <person name="Montfort J."/>
            <person name="Bouchez O."/>
            <person name="Roques C."/>
            <person name="Iampietro C."/>
            <person name="Lluch J."/>
            <person name="Castinel A."/>
            <person name="Donnadieu C."/>
            <person name="Desvignes T."/>
            <person name="Floi Bucao C."/>
            <person name="Jouanno E."/>
            <person name="Wen M."/>
            <person name="Mejri S."/>
            <person name="Dirks R."/>
            <person name="Jansen H."/>
            <person name="Henkel C."/>
            <person name="Chen W.J."/>
            <person name="Zahm M."/>
            <person name="Cabau C."/>
            <person name="Klopp C."/>
            <person name="Thompson A.W."/>
            <person name="Robinson-Rechavi M."/>
            <person name="Braasch I."/>
            <person name="Lecointre G."/>
            <person name="Bobe J."/>
            <person name="Postlethwait J.H."/>
            <person name="Berthelot C."/>
            <person name="Roest Crollius H."/>
            <person name="Guiguen Y."/>
        </authorList>
    </citation>
    <scope>NUCLEOTIDE SEQUENCE</scope>
    <source>
        <strain evidence="2">WJC10195</strain>
    </source>
</reference>
<organism evidence="2 3">
    <name type="scientific">Synaphobranchus kaupii</name>
    <name type="common">Kaup's arrowtooth eel</name>
    <dbReference type="NCBI Taxonomy" id="118154"/>
    <lineage>
        <taxon>Eukaryota</taxon>
        <taxon>Metazoa</taxon>
        <taxon>Chordata</taxon>
        <taxon>Craniata</taxon>
        <taxon>Vertebrata</taxon>
        <taxon>Euteleostomi</taxon>
        <taxon>Actinopterygii</taxon>
        <taxon>Neopterygii</taxon>
        <taxon>Teleostei</taxon>
        <taxon>Anguilliformes</taxon>
        <taxon>Synaphobranchidae</taxon>
        <taxon>Synaphobranchus</taxon>
    </lineage>
</organism>
<sequence length="140" mass="14578">MATGGGPQSTQDLTTAEEVASSTLTPLSVDGFGGLEVGLSDGSAVPGPSCSAAPPDPVSSEPEAETSQLTQSRSIPPRQSAPRRRKSGDDQPFLNQQRNSPKIITLQQFPSILCDVLLEQEVGEAEGEAGENVSLNNVLF</sequence>
<evidence type="ECO:0000256" key="1">
    <source>
        <dbReference type="SAM" id="MobiDB-lite"/>
    </source>
</evidence>